<organism evidence="3 4">
    <name type="scientific">Aphanomyces astaci</name>
    <name type="common">Crayfish plague agent</name>
    <dbReference type="NCBI Taxonomy" id="112090"/>
    <lineage>
        <taxon>Eukaryota</taxon>
        <taxon>Sar</taxon>
        <taxon>Stramenopiles</taxon>
        <taxon>Oomycota</taxon>
        <taxon>Saprolegniomycetes</taxon>
        <taxon>Saprolegniales</taxon>
        <taxon>Verrucalvaceae</taxon>
        <taxon>Aphanomyces</taxon>
    </lineage>
</organism>
<dbReference type="Pfam" id="PF13358">
    <property type="entry name" value="DDE_3"/>
    <property type="match status" value="1"/>
</dbReference>
<evidence type="ECO:0008006" key="5">
    <source>
        <dbReference type="Google" id="ProtNLM"/>
    </source>
</evidence>
<dbReference type="InterPro" id="IPR025898">
    <property type="entry name" value="Tc3_transposase_DNA-bd_dom"/>
</dbReference>
<dbReference type="PANTHER" id="PTHR23022">
    <property type="entry name" value="TRANSPOSABLE ELEMENT-RELATED"/>
    <property type="match status" value="1"/>
</dbReference>
<dbReference type="Pfam" id="PF11427">
    <property type="entry name" value="HTH_Tnp_Tc3_1"/>
    <property type="match status" value="1"/>
</dbReference>
<proteinExistence type="predicted"/>
<dbReference type="InterPro" id="IPR036397">
    <property type="entry name" value="RNaseH_sf"/>
</dbReference>
<protein>
    <recommendedName>
        <fullName evidence="5">Tc3 transposase DNA binding domain-containing protein</fullName>
    </recommendedName>
</protein>
<dbReference type="Gene3D" id="3.30.420.10">
    <property type="entry name" value="Ribonuclease H-like superfamily/Ribonuclease H"/>
    <property type="match status" value="1"/>
</dbReference>
<dbReference type="NCBIfam" id="NF033545">
    <property type="entry name" value="transpos_IS630"/>
    <property type="match status" value="1"/>
</dbReference>
<reference evidence="3 4" key="1">
    <citation type="submission" date="2019-06" db="EMBL/GenBank/DDBJ databases">
        <title>Genomics analysis of Aphanomyces spp. identifies a new class of oomycete effector associated with host adaptation.</title>
        <authorList>
            <person name="Gaulin E."/>
        </authorList>
    </citation>
    <scope>NUCLEOTIDE SEQUENCE [LARGE SCALE GENOMIC DNA]</scope>
    <source>
        <strain evidence="3 4">E</strain>
    </source>
</reference>
<dbReference type="PANTHER" id="PTHR23022:SF129">
    <property type="entry name" value="TRANSPOSABLE ELEMENT TC3 TRANSPOSASE"/>
    <property type="match status" value="1"/>
</dbReference>
<feature type="domain" description="Tc3 transposase DNA binding" evidence="1">
    <location>
        <begin position="4"/>
        <end position="51"/>
    </location>
</feature>
<dbReference type="Gene3D" id="1.10.10.60">
    <property type="entry name" value="Homeodomain-like"/>
    <property type="match status" value="1"/>
</dbReference>
<evidence type="ECO:0000259" key="1">
    <source>
        <dbReference type="Pfam" id="PF11427"/>
    </source>
</evidence>
<evidence type="ECO:0000259" key="2">
    <source>
        <dbReference type="Pfam" id="PF13358"/>
    </source>
</evidence>
<accession>A0A6A5AS39</accession>
<dbReference type="InterPro" id="IPR047655">
    <property type="entry name" value="Transpos_IS630-like"/>
</dbReference>
<sequence>MGQGTILSPMERGMVMALRAHDMPYRAIAKEVGRSIKAIHTFLKNPDTYGTKFSGRKRSSLDGRENRLLVREASKTGLSARSLKTTLNIDASLRTCQRRLQQSSTLSYTKRRHTPALTARHKASRLEYAKRNLEEPPAWADIIWSDEKRFNLDGPDGLQYYWHDLRKEPHTYFSRRNGGGGVMVWGAFSSAGTSQLAFLEGNQNSEDYVDTLGNFLFPFAHEHYGEEFVFMQDGASIHTSKYTKSFLDEENVKVFEHPSLSPDLNPIENLWGILARHVYANGRQYMNVEELTVAIKAAWSGIGKPTLEKLIQSMPRRCLAVVE</sequence>
<dbReference type="Proteomes" id="UP000469452">
    <property type="component" value="Unassembled WGS sequence"/>
</dbReference>
<evidence type="ECO:0000313" key="4">
    <source>
        <dbReference type="Proteomes" id="UP000469452"/>
    </source>
</evidence>
<dbReference type="EMBL" id="VJMI01007964">
    <property type="protein sequence ID" value="KAF0762509.1"/>
    <property type="molecule type" value="Genomic_DNA"/>
</dbReference>
<comment type="caution">
    <text evidence="3">The sequence shown here is derived from an EMBL/GenBank/DDBJ whole genome shotgun (WGS) entry which is preliminary data.</text>
</comment>
<dbReference type="AlphaFoldDB" id="A0A6A5AS39"/>
<gene>
    <name evidence="3" type="ORF">AaE_003300</name>
</gene>
<name>A0A6A5AS39_APHAT</name>
<dbReference type="InterPro" id="IPR038717">
    <property type="entry name" value="Tc1-like_DDE_dom"/>
</dbReference>
<dbReference type="GO" id="GO:0003677">
    <property type="term" value="F:DNA binding"/>
    <property type="evidence" value="ECO:0007669"/>
    <property type="project" value="InterPro"/>
</dbReference>
<feature type="domain" description="Tc1-like transposase DDE" evidence="2">
    <location>
        <begin position="141"/>
        <end position="291"/>
    </location>
</feature>
<dbReference type="VEuPathDB" id="FungiDB:H257_14797"/>
<evidence type="ECO:0000313" key="3">
    <source>
        <dbReference type="EMBL" id="KAF0762509.1"/>
    </source>
</evidence>
<dbReference type="InterPro" id="IPR052338">
    <property type="entry name" value="Transposase_5"/>
</dbReference>
<feature type="non-terminal residue" evidence="3">
    <location>
        <position position="323"/>
    </location>
</feature>